<dbReference type="Proteomes" id="UP000192815">
    <property type="component" value="Unassembled WGS sequence"/>
</dbReference>
<dbReference type="OrthoDB" id="7031460at2"/>
<dbReference type="EMBL" id="MUIO01000021">
    <property type="protein sequence ID" value="ORC60262.1"/>
    <property type="molecule type" value="Genomic_DNA"/>
</dbReference>
<organism evidence="1 2">
    <name type="scientific">Pseudomonas floridensis</name>
    <dbReference type="NCBI Taxonomy" id="1958950"/>
    <lineage>
        <taxon>Bacteria</taxon>
        <taxon>Pseudomonadati</taxon>
        <taxon>Pseudomonadota</taxon>
        <taxon>Gammaproteobacteria</taxon>
        <taxon>Pseudomonadales</taxon>
        <taxon>Pseudomonadaceae</taxon>
        <taxon>Pseudomonas</taxon>
    </lineage>
</organism>
<evidence type="ECO:0000313" key="2">
    <source>
        <dbReference type="Proteomes" id="UP000192815"/>
    </source>
</evidence>
<keyword evidence="2" id="KW-1185">Reference proteome</keyword>
<accession>A0A1X0N8N5</accession>
<name>A0A1X0N8N5_9PSED</name>
<dbReference type="RefSeq" id="WP_087881648.1">
    <property type="nucleotide sequence ID" value="NZ_CBCRZR010000007.1"/>
</dbReference>
<proteinExistence type="predicted"/>
<protein>
    <submittedName>
        <fullName evidence="1">Uncharacterized protein</fullName>
    </submittedName>
</protein>
<comment type="caution">
    <text evidence="1">The sequence shown here is derived from an EMBL/GenBank/DDBJ whole genome shotgun (WGS) entry which is preliminary data.</text>
</comment>
<sequence>MTELEQAIIDCARLHLSQLKGALTLPNGPERSESFSSAWWQLTGLAQLAEFHSGLDQPARDQLRAIDREAAQAISDDRASSSTTQFADSISAVLADPSTSNWLKQSLNEALARDSVDAANDAELLFELLAHRSDEELRASAHAAGIPETTMALCFANGRADTLDVSQARHTIITGDN</sequence>
<reference evidence="2" key="1">
    <citation type="submission" date="2017-02" db="EMBL/GenBank/DDBJ databases">
        <title>Pseudomonas floridae sp. nov., a novel pathogenic bacterial species isolated from tomato.</title>
        <authorList>
            <person name="Timilsina S."/>
            <person name="Vallad G.E."/>
            <person name="Jones J.B."/>
        </authorList>
    </citation>
    <scope>NUCLEOTIDE SEQUENCE [LARGE SCALE GENOMIC DNA]</scope>
    <source>
        <strain evidence="2">GEV388</strain>
    </source>
</reference>
<dbReference type="STRING" id="1958950.BZK31_08105"/>
<evidence type="ECO:0000313" key="1">
    <source>
        <dbReference type="EMBL" id="ORC60262.1"/>
    </source>
</evidence>
<dbReference type="AlphaFoldDB" id="A0A1X0N8N5"/>
<gene>
    <name evidence="1" type="ORF">BZK31_08105</name>
</gene>